<dbReference type="RefSeq" id="XP_051445519.1">
    <property type="nucleotide sequence ID" value="XM_051588422.1"/>
</dbReference>
<protein>
    <recommendedName>
        <fullName evidence="3">YbaK/aminoacyl-tRNA synthetase-associated domain-containing protein</fullName>
    </recommendedName>
</protein>
<name>A0AAD5HDP1_UMBRA</name>
<dbReference type="PANTHER" id="PTHR30411:SF4">
    <property type="entry name" value="YBAK_AMINOACYL-TRNA SYNTHETASE-ASSOCIATED DOMAIN-CONTAINING PROTEIN"/>
    <property type="match status" value="1"/>
</dbReference>
<evidence type="ECO:0000313" key="2">
    <source>
        <dbReference type="Proteomes" id="UP001206595"/>
    </source>
</evidence>
<dbReference type="InterPro" id="IPR036754">
    <property type="entry name" value="YbaK/aa-tRNA-synt-asso_dom_sf"/>
</dbReference>
<evidence type="ECO:0008006" key="3">
    <source>
        <dbReference type="Google" id="ProtNLM"/>
    </source>
</evidence>
<dbReference type="PANTHER" id="PTHR30411">
    <property type="entry name" value="CYTOPLASMIC PROTEIN"/>
    <property type="match status" value="1"/>
</dbReference>
<dbReference type="GeneID" id="75913767"/>
<organism evidence="1 2">
    <name type="scientific">Umbelopsis ramanniana AG</name>
    <dbReference type="NCBI Taxonomy" id="1314678"/>
    <lineage>
        <taxon>Eukaryota</taxon>
        <taxon>Fungi</taxon>
        <taxon>Fungi incertae sedis</taxon>
        <taxon>Mucoromycota</taxon>
        <taxon>Mucoromycotina</taxon>
        <taxon>Umbelopsidomycetes</taxon>
        <taxon>Umbelopsidales</taxon>
        <taxon>Umbelopsidaceae</taxon>
        <taxon>Umbelopsis</taxon>
    </lineage>
</organism>
<gene>
    <name evidence="1" type="ORF">K450DRAFT_237424</name>
</gene>
<comment type="caution">
    <text evidence="1">The sequence shown here is derived from an EMBL/GenBank/DDBJ whole genome shotgun (WGS) entry which is preliminary data.</text>
</comment>
<dbReference type="Proteomes" id="UP001206595">
    <property type="component" value="Unassembled WGS sequence"/>
</dbReference>
<dbReference type="Gene3D" id="3.90.960.10">
    <property type="entry name" value="YbaK/aminoacyl-tRNA synthetase-associated domain"/>
    <property type="match status" value="1"/>
</dbReference>
<keyword evidence="2" id="KW-1185">Reference proteome</keyword>
<dbReference type="EMBL" id="MU620912">
    <property type="protein sequence ID" value="KAI8580515.1"/>
    <property type="molecule type" value="Genomic_DNA"/>
</dbReference>
<accession>A0AAD5HDP1</accession>
<proteinExistence type="predicted"/>
<sequence>MQILSGKTFMKRDLGKRQNQKIFQDMRRELYSMLVYQACQTSTLADMCRYYEVEPDYYEWSLNRRAYKLQTSVASLCKSVVFENTRCEHNDFTDAGNSKYYCVITQYITSINTSKMIDKVRELTDNSISKKKYNFRLTSAENSFALTGYDNNGVCPMGMNQKIPIILSKAITELKPAIMFLGAGDVNWKIAVPIEDFIRETNCLIMDLS</sequence>
<dbReference type="CDD" id="cd04332">
    <property type="entry name" value="YbaK_like"/>
    <property type="match status" value="1"/>
</dbReference>
<reference evidence="1" key="2">
    <citation type="journal article" date="2022" name="Proc. Natl. Acad. Sci. U.S.A.">
        <title>Diploid-dominant life cycles characterize the early evolution of Fungi.</title>
        <authorList>
            <person name="Amses K.R."/>
            <person name="Simmons D.R."/>
            <person name="Longcore J.E."/>
            <person name="Mondo S.J."/>
            <person name="Seto K."/>
            <person name="Jeronimo G.H."/>
            <person name="Bonds A.E."/>
            <person name="Quandt C.A."/>
            <person name="Davis W.J."/>
            <person name="Chang Y."/>
            <person name="Federici B.A."/>
            <person name="Kuo A."/>
            <person name="LaButti K."/>
            <person name="Pangilinan J."/>
            <person name="Andreopoulos W."/>
            <person name="Tritt A."/>
            <person name="Riley R."/>
            <person name="Hundley H."/>
            <person name="Johnson J."/>
            <person name="Lipzen A."/>
            <person name="Barry K."/>
            <person name="Lang B.F."/>
            <person name="Cuomo C.A."/>
            <person name="Buchler N.E."/>
            <person name="Grigoriev I.V."/>
            <person name="Spatafora J.W."/>
            <person name="Stajich J.E."/>
            <person name="James T.Y."/>
        </authorList>
    </citation>
    <scope>NUCLEOTIDE SEQUENCE</scope>
    <source>
        <strain evidence="1">AG</strain>
    </source>
</reference>
<dbReference type="SUPFAM" id="SSF55826">
    <property type="entry name" value="YbaK/ProRS associated domain"/>
    <property type="match status" value="1"/>
</dbReference>
<dbReference type="AlphaFoldDB" id="A0AAD5HDP1"/>
<dbReference type="GO" id="GO:0002161">
    <property type="term" value="F:aminoacyl-tRNA deacylase activity"/>
    <property type="evidence" value="ECO:0007669"/>
    <property type="project" value="InterPro"/>
</dbReference>
<reference evidence="1" key="1">
    <citation type="submission" date="2021-06" db="EMBL/GenBank/DDBJ databases">
        <authorList>
            <consortium name="DOE Joint Genome Institute"/>
            <person name="Mondo S.J."/>
            <person name="Amses K.R."/>
            <person name="Simmons D.R."/>
            <person name="Longcore J.E."/>
            <person name="Seto K."/>
            <person name="Alves G.H."/>
            <person name="Bonds A.E."/>
            <person name="Quandt C.A."/>
            <person name="Davis W.J."/>
            <person name="Chang Y."/>
            <person name="Letcher P.M."/>
            <person name="Powell M.J."/>
            <person name="Kuo A."/>
            <person name="Labutti K."/>
            <person name="Pangilinan J."/>
            <person name="Andreopoulos W."/>
            <person name="Tritt A."/>
            <person name="Riley R."/>
            <person name="Hundley H."/>
            <person name="Johnson J."/>
            <person name="Lipzen A."/>
            <person name="Barry K."/>
            <person name="Berbee M.L."/>
            <person name="Buchler N.E."/>
            <person name="Grigoriev I.V."/>
            <person name="Spatafora J.W."/>
            <person name="Stajich J.E."/>
            <person name="James T.Y."/>
        </authorList>
    </citation>
    <scope>NUCLEOTIDE SEQUENCE</scope>
    <source>
        <strain evidence="1">AG</strain>
    </source>
</reference>
<evidence type="ECO:0000313" key="1">
    <source>
        <dbReference type="EMBL" id="KAI8580515.1"/>
    </source>
</evidence>